<evidence type="ECO:0000313" key="11">
    <source>
        <dbReference type="Proteomes" id="UP000310200"/>
    </source>
</evidence>
<keyword evidence="5" id="KW-0862">Zinc</keyword>
<keyword evidence="7" id="KW-0472">Membrane</keyword>
<keyword evidence="3" id="KW-0479">Metal-binding</keyword>
<evidence type="ECO:0000256" key="6">
    <source>
        <dbReference type="ARBA" id="ARBA00023049"/>
    </source>
</evidence>
<dbReference type="GO" id="GO:0005829">
    <property type="term" value="C:cytosol"/>
    <property type="evidence" value="ECO:0007669"/>
    <property type="project" value="TreeGrafter"/>
</dbReference>
<dbReference type="STRING" id="300112.A0A4S2KFA7"/>
<dbReference type="GO" id="GO:0043171">
    <property type="term" value="P:peptide catabolic process"/>
    <property type="evidence" value="ECO:0007669"/>
    <property type="project" value="TreeGrafter"/>
</dbReference>
<dbReference type="GO" id="GO:0046872">
    <property type="term" value="F:metal ion binding"/>
    <property type="evidence" value="ECO:0007669"/>
    <property type="project" value="UniProtKB-KW"/>
</dbReference>
<dbReference type="InterPro" id="IPR050626">
    <property type="entry name" value="Peptidase_M16"/>
</dbReference>
<keyword evidence="7" id="KW-1133">Transmembrane helix</keyword>
<dbReference type="SUPFAM" id="SSF63411">
    <property type="entry name" value="LuxS/MPP-like metallohydrolase"/>
    <property type="match status" value="6"/>
</dbReference>
<reference evidence="10 11" key="1">
    <citation type="journal article" date="2019" name="Philos. Trans. R. Soc. Lond., B, Biol. Sci.">
        <title>Ant behaviour and brain gene expression of defending hosts depend on the ecological success of the intruding social parasite.</title>
        <authorList>
            <person name="Kaur R."/>
            <person name="Stoldt M."/>
            <person name="Jongepier E."/>
            <person name="Feldmeyer B."/>
            <person name="Menzel F."/>
            <person name="Bornberg-Bauer E."/>
            <person name="Foitzik S."/>
        </authorList>
    </citation>
    <scope>NUCLEOTIDE SEQUENCE [LARGE SCALE GENOMIC DNA]</scope>
    <source>
        <tissue evidence="10">Whole body</tissue>
    </source>
</reference>
<feature type="transmembrane region" description="Helical" evidence="7">
    <location>
        <begin position="1124"/>
        <end position="1143"/>
    </location>
</feature>
<keyword evidence="11" id="KW-1185">Reference proteome</keyword>
<feature type="domain" description="Peptidase M16 C-terminal" evidence="8">
    <location>
        <begin position="436"/>
        <end position="616"/>
    </location>
</feature>
<evidence type="ECO:0000256" key="5">
    <source>
        <dbReference type="ARBA" id="ARBA00022833"/>
    </source>
</evidence>
<dbReference type="Pfam" id="PF16187">
    <property type="entry name" value="Peptidase_M16_M"/>
    <property type="match status" value="2"/>
</dbReference>
<dbReference type="GO" id="GO:0004222">
    <property type="term" value="F:metalloendopeptidase activity"/>
    <property type="evidence" value="ECO:0007669"/>
    <property type="project" value="TreeGrafter"/>
</dbReference>
<evidence type="ECO:0000256" key="4">
    <source>
        <dbReference type="ARBA" id="ARBA00022801"/>
    </source>
</evidence>
<feature type="domain" description="Peptidase M16 middle/third" evidence="9">
    <location>
        <begin position="82"/>
        <end position="303"/>
    </location>
</feature>
<feature type="domain" description="Peptidase M16 middle/third" evidence="9">
    <location>
        <begin position="634"/>
        <end position="898"/>
    </location>
</feature>
<evidence type="ECO:0000256" key="7">
    <source>
        <dbReference type="SAM" id="Phobius"/>
    </source>
</evidence>
<evidence type="ECO:0000313" key="10">
    <source>
        <dbReference type="EMBL" id="TGZ46258.1"/>
    </source>
</evidence>
<dbReference type="PANTHER" id="PTHR43690">
    <property type="entry name" value="NARDILYSIN"/>
    <property type="match status" value="1"/>
</dbReference>
<accession>A0A4S2KFA7</accession>
<keyword evidence="4" id="KW-0378">Hydrolase</keyword>
<evidence type="ECO:0000256" key="2">
    <source>
        <dbReference type="ARBA" id="ARBA00022670"/>
    </source>
</evidence>
<proteinExistence type="inferred from homology"/>
<comment type="caution">
    <text evidence="10">The sequence shown here is derived from an EMBL/GenBank/DDBJ whole genome shotgun (WGS) entry which is preliminary data.</text>
</comment>
<organism evidence="10 11">
    <name type="scientific">Temnothorax longispinosus</name>
    <dbReference type="NCBI Taxonomy" id="300112"/>
    <lineage>
        <taxon>Eukaryota</taxon>
        <taxon>Metazoa</taxon>
        <taxon>Ecdysozoa</taxon>
        <taxon>Arthropoda</taxon>
        <taxon>Hexapoda</taxon>
        <taxon>Insecta</taxon>
        <taxon>Pterygota</taxon>
        <taxon>Neoptera</taxon>
        <taxon>Endopterygota</taxon>
        <taxon>Hymenoptera</taxon>
        <taxon>Apocrita</taxon>
        <taxon>Aculeata</taxon>
        <taxon>Formicoidea</taxon>
        <taxon>Formicidae</taxon>
        <taxon>Myrmicinae</taxon>
        <taxon>Temnothorax</taxon>
    </lineage>
</organism>
<evidence type="ECO:0000259" key="9">
    <source>
        <dbReference type="Pfam" id="PF16187"/>
    </source>
</evidence>
<dbReference type="FunFam" id="3.30.830.10:FF:000005">
    <property type="entry name" value="nardilysin isoform X1"/>
    <property type="match status" value="1"/>
</dbReference>
<dbReference type="InterPro" id="IPR007863">
    <property type="entry name" value="Peptidase_M16_C"/>
</dbReference>
<evidence type="ECO:0000256" key="3">
    <source>
        <dbReference type="ARBA" id="ARBA00022723"/>
    </source>
</evidence>
<dbReference type="InterPro" id="IPR032632">
    <property type="entry name" value="Peptidase_M16_M"/>
</dbReference>
<comment type="similarity">
    <text evidence="1">Belongs to the peptidase M16 family.</text>
</comment>
<dbReference type="Gene3D" id="3.30.830.10">
    <property type="entry name" value="Metalloenzyme, LuxS/M16 peptidase-like"/>
    <property type="match status" value="5"/>
</dbReference>
<dbReference type="Proteomes" id="UP000310200">
    <property type="component" value="Unassembled WGS sequence"/>
</dbReference>
<gene>
    <name evidence="10" type="ORF">DBV15_11675</name>
</gene>
<dbReference type="AlphaFoldDB" id="A0A4S2KFA7"/>
<keyword evidence="7" id="KW-0812">Transmembrane</keyword>
<name>A0A4S2KFA7_9HYME</name>
<feature type="transmembrane region" description="Helical" evidence="7">
    <location>
        <begin position="1068"/>
        <end position="1089"/>
    </location>
</feature>
<dbReference type="PANTHER" id="PTHR43690:SF18">
    <property type="entry name" value="INSULIN-DEGRADING ENZYME-RELATED"/>
    <property type="match status" value="1"/>
</dbReference>
<evidence type="ECO:0000259" key="8">
    <source>
        <dbReference type="Pfam" id="PF05193"/>
    </source>
</evidence>
<dbReference type="InterPro" id="IPR011249">
    <property type="entry name" value="Metalloenz_LuxS/M16"/>
</dbReference>
<dbReference type="EMBL" id="QBLH01002905">
    <property type="protein sequence ID" value="TGZ46258.1"/>
    <property type="molecule type" value="Genomic_DNA"/>
</dbReference>
<dbReference type="GO" id="GO:0051603">
    <property type="term" value="P:proteolysis involved in protein catabolic process"/>
    <property type="evidence" value="ECO:0007669"/>
    <property type="project" value="TreeGrafter"/>
</dbReference>
<evidence type="ECO:0008006" key="12">
    <source>
        <dbReference type="Google" id="ProtNLM"/>
    </source>
</evidence>
<dbReference type="Pfam" id="PF05193">
    <property type="entry name" value="Peptidase_M16_C"/>
    <property type="match status" value="1"/>
</dbReference>
<evidence type="ECO:0000256" key="1">
    <source>
        <dbReference type="ARBA" id="ARBA00007261"/>
    </source>
</evidence>
<protein>
    <recommendedName>
        <fullName evidence="12">Insulin-degrading enzyme</fullName>
    </recommendedName>
</protein>
<keyword evidence="6" id="KW-0482">Metalloprotease</keyword>
<feature type="non-terminal residue" evidence="10">
    <location>
        <position position="1243"/>
    </location>
</feature>
<keyword evidence="2" id="KW-0645">Protease</keyword>
<sequence length="1243" mass="147117">MVVECFHNVENKKVKLSMYSEHPIKAEDFNTKWYYVPIRNIQLLCISFSLFKTKREHRMEIQEMSEINNSYDENIHRLSHKDISRIACQLHECPMEEIFSEQRAWQPELIKELIEEHFTPQNIRIYVASKTYEDTVDKIEEWFDIKYKRVEIPKLTMDMWKDAGRSTDLKFPPKNEFIPKKFDIKPQVQQKFPEQEYPVMDTSLVRVWHKQANVFHVPKVTMMFHFVSPFAYMDPFSFNLTYMFVCLLRESLKKYTYLANLAGIKWQITGTKYGIFMEIDGYNDKQLDLLKKSLKQMINFGYDRDPDDLPGLAHLCGHMLPIMGTKAYFKQNDYNKFLSQHGGRSNANVNLYFTNYWFNIIPRKLKEALDRFAQFFIAPLFEQTLIENVIKGAIHSKYNEELTDDKFRFMGLEKFFIKPDHPYSKFILGSKETLDNINVKKLEGFYKKYYSANIMSLCILGKDDLDDLQKMVVECFRNVNNKKVGRSYFGHPSLKDEYSDTILYYVPICDFKQLRISFCFSEKLYKNRMPLEYIEHLFKHESEGSLSSALKARGWCNTIVAGNNFEDSGIPFFRVIIALTEEGINHVENIVQIMFEYIKMLKKNGPQESIYKEIQKMSEINNSYNENVHRLSHKDISRIARRLHECPMEEIFSEQRTWQPELIKELIEKYFTPKNIRIYVASKTYESPDNETEQWYGVKYKKEDISQKTMKSWKHVGLSPDLKFPPENKFIPKKLDIKIIVPWFIPIIVRDTSFVRVWHKKDDKFFVPKATMIFDFVSPFAYMDPFSSNLTQMFVCLLRESLKKYTYIANLAGIKWQITGTKYGINLVIDGYDEMQRVLLEKTLDQMINLEIDPMWFKILKECNIKYFENHDALYCNTENYLEMLLTEQHWLNDELLKSTAHLSDNDLKDELKLFIRKLFSQMHIECLIYGNVSEEEATVIGVLIESKLIKARMPHMIPLLQKQLTSQCRDFNDIYQKTVNYLKMPLTEQHWLNDELLGSTAGNHMHIKCLIYGNVTEEKATDIGELIESNLKTRMPHIVPLLQKQLVLYREIKLKDIKISVYIMKQFNINILLFLLMLPSYAAIRIIIKIKKEKLKKIISINYIHIENKYDYNLFQRFNISFLYVKCCVLIYIITVGCYVRFEEENKVQVTSSTIVYYATGLRSTESNMLLLLISNRIIHQKCSSILRTTYTLGYTVFSKICMMNGTQYLTVAVQGNRRPPYVEDRIDLLMEDMFANSMIYI</sequence>
<dbReference type="GO" id="GO:0005739">
    <property type="term" value="C:mitochondrion"/>
    <property type="evidence" value="ECO:0007669"/>
    <property type="project" value="TreeGrafter"/>
</dbReference>